<keyword evidence="2" id="KW-1185">Reference proteome</keyword>
<proteinExistence type="predicted"/>
<accession>A0A5N7DBK2</accession>
<dbReference type="RefSeq" id="XP_031941046.1">
    <property type="nucleotide sequence ID" value="XM_032082049.1"/>
</dbReference>
<evidence type="ECO:0000313" key="2">
    <source>
        <dbReference type="Proteomes" id="UP000325579"/>
    </source>
</evidence>
<dbReference type="EMBL" id="ML736773">
    <property type="protein sequence ID" value="KAE8403727.1"/>
    <property type="molecule type" value="Genomic_DNA"/>
</dbReference>
<name>A0A5N7DBK2_9EURO</name>
<gene>
    <name evidence="1" type="ORF">BDV37DRAFT_249126</name>
</gene>
<evidence type="ECO:0000313" key="1">
    <source>
        <dbReference type="EMBL" id="KAE8403727.1"/>
    </source>
</evidence>
<reference evidence="1 2" key="1">
    <citation type="submission" date="2019-04" db="EMBL/GenBank/DDBJ databases">
        <authorList>
            <consortium name="DOE Joint Genome Institute"/>
            <person name="Mondo S."/>
            <person name="Kjaerbolling I."/>
            <person name="Vesth T."/>
            <person name="Frisvad J.C."/>
            <person name="Nybo J.L."/>
            <person name="Theobald S."/>
            <person name="Kildgaard S."/>
            <person name="Isbrandt T."/>
            <person name="Kuo A."/>
            <person name="Sato A."/>
            <person name="Lyhne E.K."/>
            <person name="Kogle M.E."/>
            <person name="Wiebenga A."/>
            <person name="Kun R.S."/>
            <person name="Lubbers R.J."/>
            <person name="Makela M.R."/>
            <person name="Barry K."/>
            <person name="Chovatia M."/>
            <person name="Clum A."/>
            <person name="Daum C."/>
            <person name="Haridas S."/>
            <person name="He G."/>
            <person name="LaButti K."/>
            <person name="Lipzen A."/>
            <person name="Riley R."/>
            <person name="Salamov A."/>
            <person name="Simmons B.A."/>
            <person name="Magnuson J.K."/>
            <person name="Henrissat B."/>
            <person name="Mortensen U.H."/>
            <person name="Larsen T.O."/>
            <person name="Devries R.P."/>
            <person name="Grigoriev I.V."/>
            <person name="Machida M."/>
            <person name="Baker S.E."/>
            <person name="Andersen M.R."/>
            <person name="Cantor M.N."/>
            <person name="Hua S.X."/>
        </authorList>
    </citation>
    <scope>NUCLEOTIDE SEQUENCE [LARGE SCALE GENOMIC DNA]</scope>
    <source>
        <strain evidence="1 2">CBS 119388</strain>
    </source>
</reference>
<dbReference type="Proteomes" id="UP000325579">
    <property type="component" value="Unassembled WGS sequence"/>
</dbReference>
<protein>
    <submittedName>
        <fullName evidence="1">Uncharacterized protein</fullName>
    </submittedName>
</protein>
<dbReference type="GeneID" id="43666740"/>
<dbReference type="AlphaFoldDB" id="A0A5N7DBK2"/>
<sequence length="100" mass="11342">MLQSLLAGHQPDFECSGSGNIPNQASREHLFFQTLAQATRQWRACLRNPPHICGHVLVFGRREMRAHTHTHTQRERGQVLLIAKRSPLVQQSDFSTCLSP</sequence>
<organism evidence="1 2">
    <name type="scientific">Aspergillus pseudonomiae</name>
    <dbReference type="NCBI Taxonomy" id="1506151"/>
    <lineage>
        <taxon>Eukaryota</taxon>
        <taxon>Fungi</taxon>
        <taxon>Dikarya</taxon>
        <taxon>Ascomycota</taxon>
        <taxon>Pezizomycotina</taxon>
        <taxon>Eurotiomycetes</taxon>
        <taxon>Eurotiomycetidae</taxon>
        <taxon>Eurotiales</taxon>
        <taxon>Aspergillaceae</taxon>
        <taxon>Aspergillus</taxon>
        <taxon>Aspergillus subgen. Circumdati</taxon>
    </lineage>
</organism>